<keyword evidence="3" id="KW-1185">Reference proteome</keyword>
<evidence type="ECO:0000256" key="1">
    <source>
        <dbReference type="SAM" id="MobiDB-lite"/>
    </source>
</evidence>
<dbReference type="AlphaFoldDB" id="A0A1M2V868"/>
<proteinExistence type="predicted"/>
<sequence length="200" mass="22140">MQRTHDRGSNHRGRGGMSSGLAFRLAVTEIREASARINSLIVPQRTDAQPRDQELRERPVEDPRAVSRPVSHISTVVLIGYSMQVGAESISFSRNEIEMLLLLAIQEGVFPPSPVGHGDRETAGERSRRPLWREGGIPADVGPMDEQRCAAMLEGCLTLIRRPNNWRENMALVTATSAFLSALHGFTEHLRLRVTNPDAA</sequence>
<evidence type="ECO:0000313" key="3">
    <source>
        <dbReference type="Proteomes" id="UP000184267"/>
    </source>
</evidence>
<comment type="caution">
    <text evidence="2">The sequence shown here is derived from an EMBL/GenBank/DDBJ whole genome shotgun (WGS) entry which is preliminary data.</text>
</comment>
<dbReference type="Proteomes" id="UP000184267">
    <property type="component" value="Unassembled WGS sequence"/>
</dbReference>
<protein>
    <submittedName>
        <fullName evidence="2">Uncharacterized protein</fullName>
    </submittedName>
</protein>
<gene>
    <name evidence="2" type="ORF">TRAPUB_5527</name>
</gene>
<evidence type="ECO:0000313" key="2">
    <source>
        <dbReference type="EMBL" id="OJT03798.1"/>
    </source>
</evidence>
<feature type="compositionally biased region" description="Basic and acidic residues" evidence="1">
    <location>
        <begin position="48"/>
        <end position="65"/>
    </location>
</feature>
<organism evidence="2 3">
    <name type="scientific">Trametes pubescens</name>
    <name type="common">White-rot fungus</name>
    <dbReference type="NCBI Taxonomy" id="154538"/>
    <lineage>
        <taxon>Eukaryota</taxon>
        <taxon>Fungi</taxon>
        <taxon>Dikarya</taxon>
        <taxon>Basidiomycota</taxon>
        <taxon>Agaricomycotina</taxon>
        <taxon>Agaricomycetes</taxon>
        <taxon>Polyporales</taxon>
        <taxon>Polyporaceae</taxon>
        <taxon>Trametes</taxon>
    </lineage>
</organism>
<accession>A0A1M2V868</accession>
<name>A0A1M2V868_TRAPU</name>
<feature type="region of interest" description="Disordered" evidence="1">
    <location>
        <begin position="41"/>
        <end position="67"/>
    </location>
</feature>
<reference evidence="2 3" key="1">
    <citation type="submission" date="2016-10" db="EMBL/GenBank/DDBJ databases">
        <title>Genome sequence of the basidiomycete white-rot fungus Trametes pubescens.</title>
        <authorList>
            <person name="Makela M.R."/>
            <person name="Granchi Z."/>
            <person name="Peng M."/>
            <person name="De Vries R.P."/>
            <person name="Grigoriev I."/>
            <person name="Riley R."/>
            <person name="Hilden K."/>
        </authorList>
    </citation>
    <scope>NUCLEOTIDE SEQUENCE [LARGE SCALE GENOMIC DNA]</scope>
    <source>
        <strain evidence="2 3">FBCC735</strain>
    </source>
</reference>
<dbReference type="EMBL" id="MNAD01001598">
    <property type="protein sequence ID" value="OJT03798.1"/>
    <property type="molecule type" value="Genomic_DNA"/>
</dbReference>